<comment type="cofactor">
    <cofactor evidence="1">
        <name>pyridoxal 5'-phosphate</name>
        <dbReference type="ChEBI" id="CHEBI:597326"/>
    </cofactor>
</comment>
<proteinExistence type="inferred from homology"/>
<evidence type="ECO:0000256" key="5">
    <source>
        <dbReference type="ARBA" id="ARBA00023239"/>
    </source>
</evidence>
<dbReference type="PANTHER" id="PTHR48078:SF2">
    <property type="entry name" value="CATABOLIC L-SERINE_THREONINE DEHYDRATASE"/>
    <property type="match status" value="1"/>
</dbReference>
<sequence>MIIKTPILKSKTLSNINNCNIWLKMESTQPSGSFKQRSIGNACSYYAEQGAKKFISSSGGNAGISVAYMGNSLNIPATIVVPKTTSQKAIDIMRQQGAEVIVHGEIWTEANELALQFVNSEAIYIHPFDDQYLWDGVAKIIDETIEDGIIPSAVVLSVGGGSLLSGISQGLSKNKLNIPIYAVETEGTASLNTAIKMGQHIKLDKVTGVATTLAAQQVCKNAFELTQLKEIKGITVTDEEAIDACFKFLDDHRTLVEPACGATLATLYNKKMDFSPSDNILVIVCGGASISLEQLLKYSSQ</sequence>
<dbReference type="InterPro" id="IPR050147">
    <property type="entry name" value="Ser/Thr_Dehydratase"/>
</dbReference>
<dbReference type="Proteomes" id="UP001161099">
    <property type="component" value="Unassembled WGS sequence"/>
</dbReference>
<name>A0AA42MDP1_ACIJO</name>
<protein>
    <recommendedName>
        <fullName evidence="3">L-serine ammonia-lyase</fullName>
        <ecNumber evidence="3">4.3.1.17</ecNumber>
    </recommendedName>
</protein>
<evidence type="ECO:0000259" key="7">
    <source>
        <dbReference type="Pfam" id="PF00291"/>
    </source>
</evidence>
<dbReference type="InterPro" id="IPR001926">
    <property type="entry name" value="TrpB-like_PALP"/>
</dbReference>
<evidence type="ECO:0000313" key="10">
    <source>
        <dbReference type="Proteomes" id="UP001160116"/>
    </source>
</evidence>
<dbReference type="GO" id="GO:0003941">
    <property type="term" value="F:L-serine ammonia-lyase activity"/>
    <property type="evidence" value="ECO:0007669"/>
    <property type="project" value="UniProtKB-EC"/>
</dbReference>
<dbReference type="EC" id="4.3.1.17" evidence="3"/>
<dbReference type="Pfam" id="PF00291">
    <property type="entry name" value="PALP"/>
    <property type="match status" value="1"/>
</dbReference>
<feature type="domain" description="Tryptophan synthase beta chain-like PALP" evidence="7">
    <location>
        <begin position="2"/>
        <end position="286"/>
    </location>
</feature>
<dbReference type="GO" id="GO:0004794">
    <property type="term" value="F:threonine deaminase activity"/>
    <property type="evidence" value="ECO:0007669"/>
    <property type="project" value="TreeGrafter"/>
</dbReference>
<keyword evidence="4" id="KW-0663">Pyridoxal phosphate</keyword>
<evidence type="ECO:0000313" key="9">
    <source>
        <dbReference type="EMBL" id="MDH0828029.1"/>
    </source>
</evidence>
<comment type="caution">
    <text evidence="9">The sequence shown here is derived from an EMBL/GenBank/DDBJ whole genome shotgun (WGS) entry which is preliminary data.</text>
</comment>
<evidence type="ECO:0000256" key="4">
    <source>
        <dbReference type="ARBA" id="ARBA00022898"/>
    </source>
</evidence>
<dbReference type="RefSeq" id="WP_087696032.1">
    <property type="nucleotide sequence ID" value="NZ_JAHPQJ010000094.1"/>
</dbReference>
<dbReference type="EMBL" id="JAOCDR010000113">
    <property type="protein sequence ID" value="MDH0657859.1"/>
    <property type="molecule type" value="Genomic_DNA"/>
</dbReference>
<dbReference type="GO" id="GO:0006567">
    <property type="term" value="P:L-threonine catabolic process"/>
    <property type="evidence" value="ECO:0007669"/>
    <property type="project" value="TreeGrafter"/>
</dbReference>
<comment type="catalytic activity">
    <reaction evidence="6">
        <text>L-serine = pyruvate + NH4(+)</text>
        <dbReference type="Rhea" id="RHEA:19169"/>
        <dbReference type="ChEBI" id="CHEBI:15361"/>
        <dbReference type="ChEBI" id="CHEBI:28938"/>
        <dbReference type="ChEBI" id="CHEBI:33384"/>
        <dbReference type="EC" id="4.3.1.17"/>
    </reaction>
</comment>
<evidence type="ECO:0000256" key="2">
    <source>
        <dbReference type="ARBA" id="ARBA00010869"/>
    </source>
</evidence>
<dbReference type="Gene3D" id="3.40.50.1100">
    <property type="match status" value="2"/>
</dbReference>
<dbReference type="Proteomes" id="UP001160116">
    <property type="component" value="Unassembled WGS sequence"/>
</dbReference>
<organism evidence="9 10">
    <name type="scientific">Acinetobacter johnsonii</name>
    <dbReference type="NCBI Taxonomy" id="40214"/>
    <lineage>
        <taxon>Bacteria</taxon>
        <taxon>Pseudomonadati</taxon>
        <taxon>Pseudomonadota</taxon>
        <taxon>Gammaproteobacteria</taxon>
        <taxon>Moraxellales</taxon>
        <taxon>Moraxellaceae</taxon>
        <taxon>Acinetobacter</taxon>
    </lineage>
</organism>
<dbReference type="AlphaFoldDB" id="A0AA42MDP1"/>
<evidence type="ECO:0000256" key="3">
    <source>
        <dbReference type="ARBA" id="ARBA00012093"/>
    </source>
</evidence>
<dbReference type="EMBL" id="JAOCCL010000078">
    <property type="protein sequence ID" value="MDH0828029.1"/>
    <property type="molecule type" value="Genomic_DNA"/>
</dbReference>
<evidence type="ECO:0000256" key="1">
    <source>
        <dbReference type="ARBA" id="ARBA00001933"/>
    </source>
</evidence>
<dbReference type="SUPFAM" id="SSF53686">
    <property type="entry name" value="Tryptophan synthase beta subunit-like PLP-dependent enzymes"/>
    <property type="match status" value="1"/>
</dbReference>
<dbReference type="GO" id="GO:0009097">
    <property type="term" value="P:isoleucine biosynthetic process"/>
    <property type="evidence" value="ECO:0007669"/>
    <property type="project" value="TreeGrafter"/>
</dbReference>
<evidence type="ECO:0000313" key="8">
    <source>
        <dbReference type="EMBL" id="MDH0657859.1"/>
    </source>
</evidence>
<keyword evidence="5" id="KW-0456">Lyase</keyword>
<gene>
    <name evidence="9" type="ORF">N5C97_16395</name>
    <name evidence="8" type="ORF">N5D11_17450</name>
</gene>
<dbReference type="GO" id="GO:0006565">
    <property type="term" value="P:L-serine catabolic process"/>
    <property type="evidence" value="ECO:0007669"/>
    <property type="project" value="TreeGrafter"/>
</dbReference>
<accession>A0AA42MDP1</accession>
<dbReference type="PANTHER" id="PTHR48078">
    <property type="entry name" value="THREONINE DEHYDRATASE, MITOCHONDRIAL-RELATED"/>
    <property type="match status" value="1"/>
</dbReference>
<comment type="similarity">
    <text evidence="2">Belongs to the serine/threonine dehydratase family.</text>
</comment>
<reference evidence="9" key="1">
    <citation type="submission" date="2022-09" db="EMBL/GenBank/DDBJ databases">
        <title>Intensive care unit water sources are persistently colonized with multi-drug resistant bacteria and are the site of extensive horizontal gene transfer of antibiotic resistance genes.</title>
        <authorList>
            <person name="Diorio-Toth L."/>
        </authorList>
    </citation>
    <scope>NUCLEOTIDE SEQUENCE</scope>
    <source>
        <strain evidence="8">GD03851</strain>
        <strain evidence="9">GD03885</strain>
    </source>
</reference>
<dbReference type="InterPro" id="IPR036052">
    <property type="entry name" value="TrpB-like_PALP_sf"/>
</dbReference>
<evidence type="ECO:0000256" key="6">
    <source>
        <dbReference type="ARBA" id="ARBA00049406"/>
    </source>
</evidence>